<name>A0A0F9PIA6_9ZZZZ</name>
<dbReference type="InterPro" id="IPR002110">
    <property type="entry name" value="Ankyrin_rpt"/>
</dbReference>
<dbReference type="InterPro" id="IPR036770">
    <property type="entry name" value="Ankyrin_rpt-contain_sf"/>
</dbReference>
<dbReference type="PROSITE" id="PS50088">
    <property type="entry name" value="ANK_REPEAT"/>
    <property type="match status" value="1"/>
</dbReference>
<accession>A0A0F9PIA6</accession>
<dbReference type="AlphaFoldDB" id="A0A0F9PIA6"/>
<dbReference type="PANTHER" id="PTHR24127">
    <property type="entry name" value="ANKYRIN REPEAT AND EF-HAND DOMAIN-CONTAINING PROTEIN 1"/>
    <property type="match status" value="1"/>
</dbReference>
<dbReference type="EMBL" id="LAZR01002320">
    <property type="protein sequence ID" value="KKN31560.1"/>
    <property type="molecule type" value="Genomic_DNA"/>
</dbReference>
<organism evidence="1">
    <name type="scientific">marine sediment metagenome</name>
    <dbReference type="NCBI Taxonomy" id="412755"/>
    <lineage>
        <taxon>unclassified sequences</taxon>
        <taxon>metagenomes</taxon>
        <taxon>ecological metagenomes</taxon>
    </lineage>
</organism>
<protein>
    <submittedName>
        <fullName evidence="1">Uncharacterized protein</fullName>
    </submittedName>
</protein>
<dbReference type="Pfam" id="PF12796">
    <property type="entry name" value="Ank_2"/>
    <property type="match status" value="1"/>
</dbReference>
<sequence length="131" mass="14168">MRKTVVTAAAVCLLAVSGLSAMDITNDMKVPSLHWGIENVDISSFCKAIVKGDFETVKSLIELGEDVNQKTLGMTPAMFAARYNRVDILELLIEHGANLKMRSDCGFSVKKYAELSNATDALLILDTTVGS</sequence>
<dbReference type="PANTHER" id="PTHR24127:SF1">
    <property type="entry name" value="ANKYRIN REPEAT AND EF-HAND DOMAIN-CONTAINING PROTEIN 1"/>
    <property type="match status" value="1"/>
</dbReference>
<proteinExistence type="predicted"/>
<dbReference type="InterPro" id="IPR052801">
    <property type="entry name" value="Ankyrin-EF-hand"/>
</dbReference>
<dbReference type="SUPFAM" id="SSF48403">
    <property type="entry name" value="Ankyrin repeat"/>
    <property type="match status" value="1"/>
</dbReference>
<gene>
    <name evidence="1" type="ORF">LCGC14_0822770</name>
</gene>
<dbReference type="SMART" id="SM00248">
    <property type="entry name" value="ANK"/>
    <property type="match status" value="2"/>
</dbReference>
<comment type="caution">
    <text evidence="1">The sequence shown here is derived from an EMBL/GenBank/DDBJ whole genome shotgun (WGS) entry which is preliminary data.</text>
</comment>
<evidence type="ECO:0000313" key="1">
    <source>
        <dbReference type="EMBL" id="KKN31560.1"/>
    </source>
</evidence>
<dbReference type="PROSITE" id="PS50297">
    <property type="entry name" value="ANK_REP_REGION"/>
    <property type="match status" value="1"/>
</dbReference>
<dbReference type="Gene3D" id="1.25.40.20">
    <property type="entry name" value="Ankyrin repeat-containing domain"/>
    <property type="match status" value="1"/>
</dbReference>
<reference evidence="1" key="1">
    <citation type="journal article" date="2015" name="Nature">
        <title>Complex archaea that bridge the gap between prokaryotes and eukaryotes.</title>
        <authorList>
            <person name="Spang A."/>
            <person name="Saw J.H."/>
            <person name="Jorgensen S.L."/>
            <person name="Zaremba-Niedzwiedzka K."/>
            <person name="Martijn J."/>
            <person name="Lind A.E."/>
            <person name="van Eijk R."/>
            <person name="Schleper C."/>
            <person name="Guy L."/>
            <person name="Ettema T.J."/>
        </authorList>
    </citation>
    <scope>NUCLEOTIDE SEQUENCE</scope>
</reference>